<dbReference type="GO" id="GO:0043565">
    <property type="term" value="F:sequence-specific DNA binding"/>
    <property type="evidence" value="ECO:0007669"/>
    <property type="project" value="InterPro"/>
</dbReference>
<comment type="caution">
    <text evidence="13">The sequence shown here is derived from an EMBL/GenBank/DDBJ whole genome shotgun (WGS) entry which is preliminary data.</text>
</comment>
<accession>A0A8T1ZQU7</accession>
<dbReference type="GO" id="GO:0000981">
    <property type="term" value="F:DNA-binding transcription factor activity, RNA polymerase II-specific"/>
    <property type="evidence" value="ECO:0007669"/>
    <property type="project" value="InterPro"/>
</dbReference>
<feature type="compositionally biased region" description="Basic residues" evidence="10">
    <location>
        <begin position="199"/>
        <end position="208"/>
    </location>
</feature>
<feature type="region of interest" description="Disordered" evidence="10">
    <location>
        <begin position="1"/>
        <end position="67"/>
    </location>
</feature>
<dbReference type="PANTHER" id="PTHR33116">
    <property type="entry name" value="REVERSE TRANSCRIPTASE ZINC-BINDING DOMAIN-CONTAINING PROTEIN-RELATED-RELATED"/>
    <property type="match status" value="1"/>
</dbReference>
<feature type="compositionally biased region" description="Polar residues" evidence="10">
    <location>
        <begin position="1"/>
        <end position="13"/>
    </location>
</feature>
<dbReference type="PROSITE" id="PS50878">
    <property type="entry name" value="RT_POL"/>
    <property type="match status" value="1"/>
</dbReference>
<dbReference type="PANTHER" id="PTHR33116:SF78">
    <property type="entry name" value="OS12G0587133 PROTEIN"/>
    <property type="match status" value="1"/>
</dbReference>
<dbReference type="InterPro" id="IPR026960">
    <property type="entry name" value="RVT-Znf"/>
</dbReference>
<sequence>MAILPENSSNLDLTISVPGFSSSPPSDEGSGGGRDQLKLDMNRLPSSEDGDDEEFSHDGSAPPRKKLRLTREQSRLLEDSFRQNHTLNPKQKEALAKHLMLRPRQIEVWFQNRRARSKLKQTEMECEYLKRWFGSLTEQNHRLHREVEELRAMKVGPTTVNSASSLTMCPRCERVTTAASPSRAVVPVPSDKVTAFSHLVRRRSRRRSSAPSPSSGPPRLMRNKKSSKQNPPPPAVVQIPKSPSSPSSCPLASPSYVAVAPVSPGASSSKPPQSHLASNSKANALVSACETFKAIPPVSDLKLVTPLPASDKSDKAATFAKAKDPASTSSAAPSHAATQSEAPWLNLFKGSSRQFKKKGTAFTLPSGESCVKIPNSVIEKNRKSWDSFILGQFYSDPPAQGTIHAIVNGIWSRHHRDISVSKMEGNAYLFRIPNTATRNRVLSQGLWQIEGQTMFVAKWEPGPIPQKPELTSAPIWLELRQVPPQFFNEDGFEHIAGLVGDPKGLHPSTANMSNLEVAKVLTIIDLRKPLPEAVNVQFDSGEICRVLVSSPWMPPICSFCKEVGHCLKRCKVAPVTCSSCKSNSHVTLDCPRATAKQKKKTQIRKTIVEGVPGSDAALVGTSNQAKMVKGKEKVAGSVAGHLSPAPLVHAAKIHDSVAGSSQWIQVKPRSAKKKDAIAGVGSPSPDQNSISIDIGLEEIQASQALLEEKSLASDSSDAISTEGEVDPEVDEVQFLKLFSQRQQRNHRRGFRDWFKLNQPIFGSLIETHVKQPKQKKLLNAILPGWSFEDNYEFSDLGKIWILWHPSVKVAIISKSLQMVTCEVLLPDAQSEIIISFVYATNEDSSRRVLWDEIVTTSSNQRVKGKPWSVLGDFNQVLNPSDHSVSLSQNVDFPTRLFRECLLDADLADLTFRGCTYTWWNKRSVSPVAKKIDRILVNDLWSQVYPRSFGYFGEPDFSDHASCCITVNPSCQRQKRAFQFQNFLLKNQNFVPMISNLWFSFNFVGSAMYRFSRKLKALKNFIREFSKDNYSNLEKIVKEAHAVVIDLQSQLLSNPSSAVAHLESLANEKWQILLRAEEAFLLQRSRVSWLREGDLNSAYFHRMASTRQAINHIHFLVDAAGNRIESQKNIQDHCVEFYSNLLGNQDENSMFEPSDISNLLEFRCSQPQMDALDKQFTSEDIRAAVFSLPRNKTAGPDGFSAEFFRACWHIVGPEFVDAVLEFFRTGSILKQWNATTIILIPKIPNASSTSDFRPISLCNTVYKVISKLLAGRLQALLPHVISKAQSAFLKGRLLAENVLLASEIVEGYGRKNIGPRGMLKVDLRKAFDSVSWDFIIETMKAMHFPGKFIGWISQCISTPQFSVSVNGLSAGYFKSSRGLRQGDPISPYLFVLAMEVFSRLMSSCFSAGFIKFHPKTEELDISHLMFADDVMIFFDGSSSSLESISDTMGLFASWSGLKMNCEKTQLFVAGLDQNEASLFTNSGFASGSLPIRYLGLPLMSRKLRVSEFSPLIEKLINKFRSWAVSSLSYAGRLQLLNSVIYGLVNFWSSVFSLPKACIKKMESLCARFLWSGSIDSYHGAKVAWSDVCYPKREGGLGLRRIGIWNSTLCLKLIWSLFAGSGSLWVAWHHHHHIRGNSFWSLRESVRDSWNWKCLLRLRHLAEPFVRCNLGNGQLASFWFDSWLPLGPLIKLFGDEGSRDFGVPIQASVASVCDSQRWILPAPRSDQAVALRNHLLSIKLPLIQSKEDSYSWVIEGKCHQVFSTSKTWNVLRPRQSIKEWSASVWFKGATPKHAFTMWVSHLDRLPTRARLASWGLQIPSNCCLCSVFVESRDHLLLRCGFSAQIWHWLQVRLRLSPCIFYTWNALLAWTRLKTDSSPPILRKLAAQAVVYHIWKQRNNVLHNHVSRLPSAICNDIDREVRNSITARSYGDDPAGGRKPERHVWEWAMCVSRDIIMVSLIRDTRLDQDIRTPLIGLLNPSASA</sequence>
<feature type="domain" description="Reverse transcriptase" evidence="12">
    <location>
        <begin position="1220"/>
        <end position="1497"/>
    </location>
</feature>
<dbReference type="InterPro" id="IPR001356">
    <property type="entry name" value="HD"/>
</dbReference>
<evidence type="ECO:0000256" key="2">
    <source>
        <dbReference type="ARBA" id="ARBA00006074"/>
    </source>
</evidence>
<name>A0A8T1ZQU7_ARASU</name>
<dbReference type="SMART" id="SM00340">
    <property type="entry name" value="HALZ"/>
    <property type="match status" value="1"/>
</dbReference>
<reference evidence="13 14" key="1">
    <citation type="submission" date="2020-12" db="EMBL/GenBank/DDBJ databases">
        <title>Concerted genomic and epigenomic changes stabilize Arabidopsis allopolyploids.</title>
        <authorList>
            <person name="Chen Z."/>
        </authorList>
    </citation>
    <scope>NUCLEOTIDE SEQUENCE [LARGE SCALE GENOMIC DNA]</scope>
    <source>
        <strain evidence="13">As9502</strain>
        <tissue evidence="13">Leaf</tissue>
    </source>
</reference>
<evidence type="ECO:0000256" key="4">
    <source>
        <dbReference type="ARBA" id="ARBA00023125"/>
    </source>
</evidence>
<evidence type="ECO:0000256" key="6">
    <source>
        <dbReference type="ARBA" id="ARBA00023163"/>
    </source>
</evidence>
<dbReference type="CDD" id="cd00086">
    <property type="entry name" value="homeodomain"/>
    <property type="match status" value="1"/>
</dbReference>
<feature type="compositionally biased region" description="Low complexity" evidence="10">
    <location>
        <begin position="209"/>
        <end position="219"/>
    </location>
</feature>
<dbReference type="GO" id="GO:0003824">
    <property type="term" value="F:catalytic activity"/>
    <property type="evidence" value="ECO:0007669"/>
    <property type="project" value="InterPro"/>
</dbReference>
<keyword evidence="7 8" id="KW-0539">Nucleus</keyword>
<keyword evidence="6" id="KW-0804">Transcription</keyword>
<gene>
    <name evidence="13" type="ORF">ISN44_As10g000350</name>
</gene>
<evidence type="ECO:0000256" key="8">
    <source>
        <dbReference type="PROSITE-ProRule" id="PRU00108"/>
    </source>
</evidence>
<evidence type="ECO:0000313" key="13">
    <source>
        <dbReference type="EMBL" id="KAG7563202.1"/>
    </source>
</evidence>
<feature type="compositionally biased region" description="Low complexity" evidence="10">
    <location>
        <begin position="18"/>
        <end position="28"/>
    </location>
</feature>
<keyword evidence="3" id="KW-0805">Transcription regulation</keyword>
<dbReference type="Pfam" id="PF00078">
    <property type="entry name" value="RVT_1"/>
    <property type="match status" value="1"/>
</dbReference>
<proteinExistence type="inferred from homology"/>
<comment type="similarity">
    <text evidence="2">Belongs to the HD-ZIP homeobox family. Class II subfamily.</text>
</comment>
<evidence type="ECO:0000256" key="5">
    <source>
        <dbReference type="ARBA" id="ARBA00023155"/>
    </source>
</evidence>
<evidence type="ECO:0000259" key="12">
    <source>
        <dbReference type="PROSITE" id="PS50878"/>
    </source>
</evidence>
<feature type="compositionally biased region" description="Low complexity" evidence="10">
    <location>
        <begin position="325"/>
        <end position="338"/>
    </location>
</feature>
<dbReference type="Pfam" id="PF03372">
    <property type="entry name" value="Exo_endo_phos"/>
    <property type="match status" value="1"/>
</dbReference>
<feature type="DNA-binding region" description="Homeobox" evidence="8">
    <location>
        <begin position="62"/>
        <end position="121"/>
    </location>
</feature>
<dbReference type="Proteomes" id="UP000694251">
    <property type="component" value="Chromosome 10"/>
</dbReference>
<dbReference type="PROSITE" id="PS00027">
    <property type="entry name" value="HOMEOBOX_1"/>
    <property type="match status" value="1"/>
</dbReference>
<evidence type="ECO:0000256" key="10">
    <source>
        <dbReference type="SAM" id="MobiDB-lite"/>
    </source>
</evidence>
<feature type="domain" description="Homeobox" evidence="11">
    <location>
        <begin position="60"/>
        <end position="120"/>
    </location>
</feature>
<dbReference type="PROSITE" id="PS50071">
    <property type="entry name" value="HOMEOBOX_2"/>
    <property type="match status" value="1"/>
</dbReference>
<evidence type="ECO:0000256" key="7">
    <source>
        <dbReference type="ARBA" id="ARBA00023242"/>
    </source>
</evidence>
<comment type="subcellular location">
    <subcellularLocation>
        <location evidence="1 8 9">Nucleus</location>
    </subcellularLocation>
</comment>
<dbReference type="Pfam" id="PF02183">
    <property type="entry name" value="HALZ"/>
    <property type="match status" value="1"/>
</dbReference>
<protein>
    <submittedName>
        <fullName evidence="13">Homeobox-like domain superfamily</fullName>
    </submittedName>
</protein>
<evidence type="ECO:0000313" key="14">
    <source>
        <dbReference type="Proteomes" id="UP000694251"/>
    </source>
</evidence>
<feature type="region of interest" description="Disordered" evidence="10">
    <location>
        <begin position="315"/>
        <end position="338"/>
    </location>
</feature>
<dbReference type="InterPro" id="IPR003106">
    <property type="entry name" value="Leu_zip_homeo"/>
</dbReference>
<dbReference type="InterPro" id="IPR025558">
    <property type="entry name" value="DUF4283"/>
</dbReference>
<evidence type="ECO:0000259" key="11">
    <source>
        <dbReference type="PROSITE" id="PS50071"/>
    </source>
</evidence>
<feature type="region of interest" description="Disordered" evidence="10">
    <location>
        <begin position="196"/>
        <end position="250"/>
    </location>
</feature>
<dbReference type="OrthoDB" id="1609566at2759"/>
<keyword evidence="4 8" id="KW-0238">DNA-binding</keyword>
<dbReference type="EMBL" id="JAEFBJ010000010">
    <property type="protein sequence ID" value="KAG7563202.1"/>
    <property type="molecule type" value="Genomic_DNA"/>
</dbReference>
<dbReference type="GO" id="GO:0005634">
    <property type="term" value="C:nucleus"/>
    <property type="evidence" value="ECO:0007669"/>
    <property type="project" value="UniProtKB-SubCell"/>
</dbReference>
<dbReference type="Pfam" id="PF13966">
    <property type="entry name" value="zf-RVT"/>
    <property type="match status" value="1"/>
</dbReference>
<dbReference type="InterPro" id="IPR005135">
    <property type="entry name" value="Endo/exonuclease/phosphatase"/>
</dbReference>
<dbReference type="InterPro" id="IPR017970">
    <property type="entry name" value="Homeobox_CS"/>
</dbReference>
<feature type="compositionally biased region" description="Low complexity" evidence="10">
    <location>
        <begin position="240"/>
        <end position="250"/>
    </location>
</feature>
<dbReference type="Pfam" id="PF00046">
    <property type="entry name" value="Homeodomain"/>
    <property type="match status" value="1"/>
</dbReference>
<keyword evidence="14" id="KW-1185">Reference proteome</keyword>
<organism evidence="13 14">
    <name type="scientific">Arabidopsis suecica</name>
    <name type="common">Swedish thale-cress</name>
    <name type="synonym">Cardaminopsis suecica</name>
    <dbReference type="NCBI Taxonomy" id="45249"/>
    <lineage>
        <taxon>Eukaryota</taxon>
        <taxon>Viridiplantae</taxon>
        <taxon>Streptophyta</taxon>
        <taxon>Embryophyta</taxon>
        <taxon>Tracheophyta</taxon>
        <taxon>Spermatophyta</taxon>
        <taxon>Magnoliopsida</taxon>
        <taxon>eudicotyledons</taxon>
        <taxon>Gunneridae</taxon>
        <taxon>Pentapetalae</taxon>
        <taxon>rosids</taxon>
        <taxon>malvids</taxon>
        <taxon>Brassicales</taxon>
        <taxon>Brassicaceae</taxon>
        <taxon>Camelineae</taxon>
        <taxon>Arabidopsis</taxon>
    </lineage>
</organism>
<dbReference type="SMART" id="SM00389">
    <property type="entry name" value="HOX"/>
    <property type="match status" value="1"/>
</dbReference>
<dbReference type="FunFam" id="1.10.10.60:FF:000577">
    <property type="entry name" value="Homeobox-leucine zipper protein 18"/>
    <property type="match status" value="1"/>
</dbReference>
<dbReference type="Pfam" id="PF14111">
    <property type="entry name" value="DUF4283"/>
    <property type="match status" value="1"/>
</dbReference>
<evidence type="ECO:0000256" key="9">
    <source>
        <dbReference type="RuleBase" id="RU000682"/>
    </source>
</evidence>
<keyword evidence="5 8" id="KW-0371">Homeobox</keyword>
<evidence type="ECO:0000256" key="3">
    <source>
        <dbReference type="ARBA" id="ARBA00023015"/>
    </source>
</evidence>
<dbReference type="InterPro" id="IPR000477">
    <property type="entry name" value="RT_dom"/>
</dbReference>
<dbReference type="CDD" id="cd01650">
    <property type="entry name" value="RT_nLTR_like"/>
    <property type="match status" value="1"/>
</dbReference>
<evidence type="ECO:0000256" key="1">
    <source>
        <dbReference type="ARBA" id="ARBA00004123"/>
    </source>
</evidence>